<dbReference type="InterPro" id="IPR003615">
    <property type="entry name" value="HNH_nuc"/>
</dbReference>
<dbReference type="GO" id="GO:0003676">
    <property type="term" value="F:nucleic acid binding"/>
    <property type="evidence" value="ECO:0007669"/>
    <property type="project" value="InterPro"/>
</dbReference>
<sequence>MTKRKKSNSKSSYSLQTEKIIIWVIARVKKGLRFKPGTYSKFIERMRLKETQGNTEKHHILPRHRGGSDDPSNLIVLEVRDHIAAHLIHYLEFGYQGDIDAYIFRKATSHIDFKTQGQKIAELNRLHKRGWFNPEVQRELGLRGGAKGGLANTAAQFEARSKVGNKYGKIVGISNQSENLKSTLKCILIFKHTDAPDTLFYISPQVSAYAVAEALNSECESMNRQDIMLDLPKIKKGGPWYALLRGKRKKIYGWTIIEIIADLDILD</sequence>
<accession>Q06SC9</accession>
<dbReference type="InterPro" id="IPR002711">
    <property type="entry name" value="HNH"/>
</dbReference>
<keyword evidence="2" id="KW-0540">Nuclease</keyword>
<keyword evidence="2" id="KW-0255">Endonuclease</keyword>
<keyword evidence="2" id="KW-0934">Plastid</keyword>
<organism evidence="2">
    <name type="scientific">Stigeoclonium helveticum</name>
    <name type="common">Green alga</name>
    <dbReference type="NCBI Taxonomy" id="55999"/>
    <lineage>
        <taxon>Eukaryota</taxon>
        <taxon>Viridiplantae</taxon>
        <taxon>Chlorophyta</taxon>
        <taxon>core chlorophytes</taxon>
        <taxon>Chlorophyceae</taxon>
        <taxon>OCC clade</taxon>
        <taxon>Chaetophorales</taxon>
        <taxon>Chaetophoraceae</taxon>
        <taxon>Stigeoclonium</taxon>
    </lineage>
</organism>
<dbReference type="GeneID" id="4308451"/>
<geneLocation type="chloroplast" evidence="2"/>
<feature type="domain" description="HNH" evidence="1">
    <location>
        <begin position="54"/>
        <end position="84"/>
    </location>
</feature>
<evidence type="ECO:0000313" key="2">
    <source>
        <dbReference type="EMBL" id="ABF60223.1"/>
    </source>
</evidence>
<dbReference type="GO" id="GO:0004519">
    <property type="term" value="F:endonuclease activity"/>
    <property type="evidence" value="ECO:0007669"/>
    <property type="project" value="UniProtKB-KW"/>
</dbReference>
<dbReference type="GO" id="GO:0008270">
    <property type="term" value="F:zinc ion binding"/>
    <property type="evidence" value="ECO:0007669"/>
    <property type="project" value="InterPro"/>
</dbReference>
<keyword evidence="2" id="KW-0150">Chloroplast</keyword>
<gene>
    <name evidence="2" type="primary">orf267</name>
</gene>
<dbReference type="Pfam" id="PF01844">
    <property type="entry name" value="HNH"/>
    <property type="match status" value="1"/>
</dbReference>
<protein>
    <submittedName>
        <fullName evidence="2">Putative site-specific DNA endonuclease</fullName>
    </submittedName>
</protein>
<dbReference type="RefSeq" id="YP_764437.1">
    <property type="nucleotide sequence ID" value="NC_008372.1"/>
</dbReference>
<reference evidence="2" key="2">
    <citation type="journal article" date="2006" name="Mol. Genet. Genomics">
        <title>Distinctive architecture of the chloroplast genome in the chlorophycean green alga Stigeoclonium helveticum.</title>
        <authorList>
            <person name="Belanger A.-S."/>
            <person name="Brouard J.-S."/>
            <person name="Charlebois P."/>
            <person name="Otis C."/>
            <person name="Lemieux C."/>
            <person name="Turmel M."/>
        </authorList>
    </citation>
    <scope>NUCLEOTIDE SEQUENCE</scope>
    <source>
        <strain evidence="2">UTEX 441</strain>
    </source>
</reference>
<dbReference type="AlphaFoldDB" id="Q06SC9"/>
<dbReference type="CDD" id="cd00085">
    <property type="entry name" value="HNHc"/>
    <property type="match status" value="1"/>
</dbReference>
<keyword evidence="2" id="KW-0378">Hydrolase</keyword>
<evidence type="ECO:0000259" key="1">
    <source>
        <dbReference type="Pfam" id="PF01844"/>
    </source>
</evidence>
<proteinExistence type="predicted"/>
<name>Q06SC9_STIHE</name>
<reference evidence="2" key="1">
    <citation type="journal article" date="2006" name="BMC Biol.">
        <title>The complete chloroplast DNA sequence of the green alga Oltmannsiellopsis viridis reveals a distinctive quadripartite architecture in the chloroplast genome of early diverging ulvophytes.</title>
        <authorList>
            <person name="Pombert J.F."/>
            <person name="Lemieux C."/>
            <person name="Turmel M."/>
        </authorList>
    </citation>
    <scope>NUCLEOTIDE SEQUENCE</scope>
    <source>
        <strain evidence="2">UTEX 441</strain>
    </source>
</reference>
<dbReference type="EMBL" id="DQ630521">
    <property type="protein sequence ID" value="ABF60223.1"/>
    <property type="molecule type" value="Genomic_DNA"/>
</dbReference>